<name>A0ABP0D394_9PEZI</name>
<evidence type="ECO:0000313" key="9">
    <source>
        <dbReference type="Proteomes" id="UP001642502"/>
    </source>
</evidence>
<evidence type="ECO:0000256" key="4">
    <source>
        <dbReference type="ARBA" id="ARBA00023136"/>
    </source>
</evidence>
<evidence type="ECO:0000256" key="1">
    <source>
        <dbReference type="ARBA" id="ARBA00004141"/>
    </source>
</evidence>
<organism evidence="8 9">
    <name type="scientific">Sporothrix epigloea</name>
    <dbReference type="NCBI Taxonomy" id="1892477"/>
    <lineage>
        <taxon>Eukaryota</taxon>
        <taxon>Fungi</taxon>
        <taxon>Dikarya</taxon>
        <taxon>Ascomycota</taxon>
        <taxon>Pezizomycotina</taxon>
        <taxon>Sordariomycetes</taxon>
        <taxon>Sordariomycetidae</taxon>
        <taxon>Ophiostomatales</taxon>
        <taxon>Ophiostomataceae</taxon>
        <taxon>Sporothrix</taxon>
    </lineage>
</organism>
<evidence type="ECO:0000259" key="7">
    <source>
        <dbReference type="Pfam" id="PF00955"/>
    </source>
</evidence>
<reference evidence="8 9" key="1">
    <citation type="submission" date="2024-01" db="EMBL/GenBank/DDBJ databases">
        <authorList>
            <person name="Allen C."/>
            <person name="Tagirdzhanova G."/>
        </authorList>
    </citation>
    <scope>NUCLEOTIDE SEQUENCE [LARGE SCALE GENOMIC DNA]</scope>
    <source>
        <strain evidence="8 9">CBS 119000</strain>
    </source>
</reference>
<feature type="region of interest" description="Disordered" evidence="5">
    <location>
        <begin position="640"/>
        <end position="685"/>
    </location>
</feature>
<dbReference type="PANTHER" id="PTHR11453:SF82">
    <property type="entry name" value="BORON TRANSPORTER 1"/>
    <property type="match status" value="1"/>
</dbReference>
<evidence type="ECO:0000313" key="8">
    <source>
        <dbReference type="EMBL" id="CAK7262688.1"/>
    </source>
</evidence>
<sequence>MGFTGTQKIGNGSQLPYSSNLPGLGARSSSASELTSNSIRDRLTGTWSILRKRAAGHIKRDTSALKAAGDQPDDKNRGRLGAFAASFQRGGILQPFRLISQDLRNLRGRYASDWAVFNQRIFASAVYVFFTNILPGITFASDLDVLTGQSWGTIEVVFSTGLCGLIFSVFSAQPLTILGVTGPFSVLAENIYSLCVRSFHIDFLQFMAWSLIHAAWMHYLAAIFNAHDYTMRYVTHFSADIFSLLNSVIYFQKAILELQRNKTAVSMASFLYSVIGAAGTCLLAVFLSTADKHWAPLFGHTPRMLLTEYAAAISIILFIGMPHVGDLATLDQQRLSVQTELRPTSLSRSVFVVRFWELPARWALAAMLPGAIITVLFFFDHEISSIICTLKRYGIRKPGGFAWDIVLLGTTTAICGILGIPPANGLLPQAPLHSESLRHAVPVTGNTSKPCALGPETGPVDSVSQSAAASTKQHVRVYEQRYSAFLQSALILAFVSPPLQHLLGLTTTSVLAGLFLFMGYQSLAVNPILGRVAHLLTPPAERDVVVQQQLPESVRWSAVHAYTLTQIAATAAVFGVTLTVAAPVFPVLIIILVPLRLTLMKKIWSRDALRWVDSWACREGKPEDEPCQSDCDSCGESRQAAASEKRDSLTRQDTERSLSLAKAQSPAPSDTSPFGGFSERGVQTD</sequence>
<keyword evidence="3 6" id="KW-1133">Transmembrane helix</keyword>
<feature type="transmembrane region" description="Helical" evidence="6">
    <location>
        <begin position="264"/>
        <end position="286"/>
    </location>
</feature>
<feature type="transmembrane region" description="Helical" evidence="6">
    <location>
        <begin position="400"/>
        <end position="420"/>
    </location>
</feature>
<dbReference type="PANTHER" id="PTHR11453">
    <property type="entry name" value="ANION EXCHANGE PROTEIN"/>
    <property type="match status" value="1"/>
</dbReference>
<keyword evidence="9" id="KW-1185">Reference proteome</keyword>
<feature type="region of interest" description="Disordered" evidence="5">
    <location>
        <begin position="1"/>
        <end position="37"/>
    </location>
</feature>
<feature type="transmembrane region" description="Helical" evidence="6">
    <location>
        <begin position="567"/>
        <end position="593"/>
    </location>
</feature>
<accession>A0ABP0D394</accession>
<feature type="domain" description="Bicarbonate transporter-like transmembrane" evidence="7">
    <location>
        <begin position="264"/>
        <end position="440"/>
    </location>
</feature>
<proteinExistence type="predicted"/>
<protein>
    <recommendedName>
        <fullName evidence="7">Bicarbonate transporter-like transmembrane domain-containing protein</fullName>
    </recommendedName>
</protein>
<dbReference type="Proteomes" id="UP001642502">
    <property type="component" value="Unassembled WGS sequence"/>
</dbReference>
<gene>
    <name evidence="8" type="ORF">SEPCBS119000_000111</name>
</gene>
<keyword evidence="2 6" id="KW-0812">Transmembrane</keyword>
<feature type="transmembrane region" description="Helical" evidence="6">
    <location>
        <begin position="203"/>
        <end position="221"/>
    </location>
</feature>
<keyword evidence="4 6" id="KW-0472">Membrane</keyword>
<evidence type="ECO:0000256" key="6">
    <source>
        <dbReference type="SAM" id="Phobius"/>
    </source>
</evidence>
<evidence type="ECO:0000256" key="3">
    <source>
        <dbReference type="ARBA" id="ARBA00022989"/>
    </source>
</evidence>
<feature type="domain" description="Bicarbonate transporter-like transmembrane" evidence="7">
    <location>
        <begin position="96"/>
        <end position="260"/>
    </location>
</feature>
<feature type="compositionally biased region" description="Basic and acidic residues" evidence="5">
    <location>
        <begin position="643"/>
        <end position="656"/>
    </location>
</feature>
<dbReference type="Pfam" id="PF00955">
    <property type="entry name" value="HCO3_cotransp"/>
    <property type="match status" value="3"/>
</dbReference>
<dbReference type="InterPro" id="IPR011531">
    <property type="entry name" value="HCO3_transpt-like_TM_dom"/>
</dbReference>
<dbReference type="InterPro" id="IPR003020">
    <property type="entry name" value="HCO3_transpt_euk"/>
</dbReference>
<dbReference type="EMBL" id="CAWUON010000001">
    <property type="protein sequence ID" value="CAK7262688.1"/>
    <property type="molecule type" value="Genomic_DNA"/>
</dbReference>
<evidence type="ECO:0000256" key="2">
    <source>
        <dbReference type="ARBA" id="ARBA00022692"/>
    </source>
</evidence>
<feature type="domain" description="Bicarbonate transporter-like transmembrane" evidence="7">
    <location>
        <begin position="466"/>
        <end position="614"/>
    </location>
</feature>
<feature type="transmembrane region" description="Helical" evidence="6">
    <location>
        <begin position="360"/>
        <end position="379"/>
    </location>
</feature>
<evidence type="ECO:0000256" key="5">
    <source>
        <dbReference type="SAM" id="MobiDB-lite"/>
    </source>
</evidence>
<comment type="caution">
    <text evidence="8">The sequence shown here is derived from an EMBL/GenBank/DDBJ whole genome shotgun (WGS) entry which is preliminary data.</text>
</comment>
<feature type="transmembrane region" description="Helical" evidence="6">
    <location>
        <begin position="510"/>
        <end position="529"/>
    </location>
</feature>
<comment type="subcellular location">
    <subcellularLocation>
        <location evidence="1">Membrane</location>
        <topology evidence="1">Multi-pass membrane protein</topology>
    </subcellularLocation>
</comment>